<dbReference type="Pfam" id="PF02653">
    <property type="entry name" value="BPD_transp_2"/>
    <property type="match status" value="1"/>
</dbReference>
<dbReference type="InterPro" id="IPR043428">
    <property type="entry name" value="LivM-like"/>
</dbReference>
<keyword evidence="3 6" id="KW-0812">Transmembrane</keyword>
<feature type="transmembrane region" description="Helical" evidence="6">
    <location>
        <begin position="253"/>
        <end position="273"/>
    </location>
</feature>
<sequence>MDICLSICNPIGNARSNTTSLSKRIGRLGGEKMIEGGFFILLNVVFNVGIYLILSLSLNIETGFTNIPQFGRLTAALAGSIAAGGIIGRVAAILAGQPIGDEFIKANTHVISEVNNYLFANPLVSILLLILALITSILLGALIGLLTALPALRLKEAYLGITLLSFGEILRTFTYNYEPIIGGTLGVLTPSFLGFTGDYETITLLLFVVIMAMLCFAIAERISKSPLGRVMRAVRDSELAIQVYGRSVMRIKIYAIVIGSAMAALAGALYSIFTKTSRADVFTRYSWTFLPWAYIMLGGVGNNLGVALGVIVMSIARSMISIYKHEISSYLFNIDATWLEYILMGLVIILITMFRPQGMLPEKPVFTLPRDRIEEARKRSLKERASS</sequence>
<feature type="transmembrane region" description="Helical" evidence="6">
    <location>
        <begin position="293"/>
        <end position="316"/>
    </location>
</feature>
<dbReference type="GO" id="GO:0005886">
    <property type="term" value="C:plasma membrane"/>
    <property type="evidence" value="ECO:0007669"/>
    <property type="project" value="UniProtKB-SubCell"/>
</dbReference>
<evidence type="ECO:0000256" key="2">
    <source>
        <dbReference type="ARBA" id="ARBA00022475"/>
    </source>
</evidence>
<organism evidence="7">
    <name type="scientific">Ignisphaera aggregans</name>
    <dbReference type="NCBI Taxonomy" id="334771"/>
    <lineage>
        <taxon>Archaea</taxon>
        <taxon>Thermoproteota</taxon>
        <taxon>Thermoprotei</taxon>
        <taxon>Desulfurococcales</taxon>
        <taxon>Desulfurococcaceae</taxon>
        <taxon>Ignisphaera</taxon>
    </lineage>
</organism>
<name>A0A7J2U2J6_9CREN</name>
<keyword evidence="4 6" id="KW-1133">Transmembrane helix</keyword>
<dbReference type="GO" id="GO:0015658">
    <property type="term" value="F:branched-chain amino acid transmembrane transporter activity"/>
    <property type="evidence" value="ECO:0007669"/>
    <property type="project" value="InterPro"/>
</dbReference>
<evidence type="ECO:0000256" key="1">
    <source>
        <dbReference type="ARBA" id="ARBA00004651"/>
    </source>
</evidence>
<comment type="caution">
    <text evidence="7">The sequence shown here is derived from an EMBL/GenBank/DDBJ whole genome shotgun (WGS) entry which is preliminary data.</text>
</comment>
<dbReference type="PANTHER" id="PTHR30482">
    <property type="entry name" value="HIGH-AFFINITY BRANCHED-CHAIN AMINO ACID TRANSPORT SYSTEM PERMEASE"/>
    <property type="match status" value="1"/>
</dbReference>
<dbReference type="CDD" id="cd06581">
    <property type="entry name" value="TM_PBP1_LivM_like"/>
    <property type="match status" value="1"/>
</dbReference>
<dbReference type="EMBL" id="DSEU01000040">
    <property type="protein sequence ID" value="HEM67070.1"/>
    <property type="molecule type" value="Genomic_DNA"/>
</dbReference>
<proteinExistence type="predicted"/>
<keyword evidence="2" id="KW-1003">Cell membrane</keyword>
<evidence type="ECO:0000256" key="4">
    <source>
        <dbReference type="ARBA" id="ARBA00022989"/>
    </source>
</evidence>
<protein>
    <submittedName>
        <fullName evidence="7">Branched-chain amino acid ABC transporter permease</fullName>
    </submittedName>
</protein>
<reference evidence="7" key="1">
    <citation type="journal article" date="2020" name="mSystems">
        <title>Genome- and Community-Level Interaction Insights into Carbon Utilization and Element Cycling Functions of Hydrothermarchaeota in Hydrothermal Sediment.</title>
        <authorList>
            <person name="Zhou Z."/>
            <person name="Liu Y."/>
            <person name="Xu W."/>
            <person name="Pan J."/>
            <person name="Luo Z.H."/>
            <person name="Li M."/>
        </authorList>
    </citation>
    <scope>NUCLEOTIDE SEQUENCE [LARGE SCALE GENOMIC DNA]</scope>
    <source>
        <strain evidence="7">SpSt-125</strain>
    </source>
</reference>
<keyword evidence="5 6" id="KW-0472">Membrane</keyword>
<evidence type="ECO:0000256" key="5">
    <source>
        <dbReference type="ARBA" id="ARBA00023136"/>
    </source>
</evidence>
<feature type="transmembrane region" description="Helical" evidence="6">
    <location>
        <begin position="201"/>
        <end position="219"/>
    </location>
</feature>
<feature type="transmembrane region" description="Helical" evidence="6">
    <location>
        <begin position="70"/>
        <end position="95"/>
    </location>
</feature>
<evidence type="ECO:0000313" key="7">
    <source>
        <dbReference type="EMBL" id="HEM67070.1"/>
    </source>
</evidence>
<feature type="transmembrane region" description="Helical" evidence="6">
    <location>
        <begin position="38"/>
        <end position="58"/>
    </location>
</feature>
<evidence type="ECO:0000256" key="3">
    <source>
        <dbReference type="ARBA" id="ARBA00022692"/>
    </source>
</evidence>
<gene>
    <name evidence="7" type="ORF">ENO26_05840</name>
</gene>
<evidence type="ECO:0000256" key="6">
    <source>
        <dbReference type="SAM" id="Phobius"/>
    </source>
</evidence>
<dbReference type="AlphaFoldDB" id="A0A7J2U2J6"/>
<feature type="transmembrane region" description="Helical" evidence="6">
    <location>
        <begin position="337"/>
        <end position="354"/>
    </location>
</feature>
<accession>A0A7J2U2J6</accession>
<dbReference type="PANTHER" id="PTHR30482:SF1">
    <property type="entry name" value="BRANCHED-CHAIN AMINO ACID TRANSPORT PERMEASE PROTEIN LIVM-RELATED"/>
    <property type="match status" value="1"/>
</dbReference>
<dbReference type="InterPro" id="IPR001851">
    <property type="entry name" value="ABC_transp_permease"/>
</dbReference>
<feature type="transmembrane region" description="Helical" evidence="6">
    <location>
        <begin position="126"/>
        <end position="152"/>
    </location>
</feature>
<comment type="subcellular location">
    <subcellularLocation>
        <location evidence="1">Cell membrane</location>
        <topology evidence="1">Multi-pass membrane protein</topology>
    </subcellularLocation>
</comment>